<dbReference type="EMBL" id="CP138584">
    <property type="protein sequence ID" value="WPH00905.1"/>
    <property type="molecule type" value="Genomic_DNA"/>
</dbReference>
<dbReference type="Proteomes" id="UP001303373">
    <property type="component" value="Chromosome 5"/>
</dbReference>
<protein>
    <submittedName>
        <fullName evidence="2">Uncharacterized protein</fullName>
    </submittedName>
</protein>
<name>A0AAQ3M4U7_9PEZI</name>
<feature type="region of interest" description="Disordered" evidence="1">
    <location>
        <begin position="69"/>
        <end position="135"/>
    </location>
</feature>
<evidence type="ECO:0000313" key="3">
    <source>
        <dbReference type="Proteomes" id="UP001303373"/>
    </source>
</evidence>
<accession>A0AAQ3M4U7</accession>
<gene>
    <name evidence="2" type="ORF">R9X50_00373900</name>
</gene>
<organism evidence="2 3">
    <name type="scientific">Acrodontium crateriforme</name>
    <dbReference type="NCBI Taxonomy" id="150365"/>
    <lineage>
        <taxon>Eukaryota</taxon>
        <taxon>Fungi</taxon>
        <taxon>Dikarya</taxon>
        <taxon>Ascomycota</taxon>
        <taxon>Pezizomycotina</taxon>
        <taxon>Dothideomycetes</taxon>
        <taxon>Dothideomycetidae</taxon>
        <taxon>Mycosphaerellales</taxon>
        <taxon>Teratosphaeriaceae</taxon>
        <taxon>Acrodontium</taxon>
    </lineage>
</organism>
<evidence type="ECO:0000313" key="2">
    <source>
        <dbReference type="EMBL" id="WPH00905.1"/>
    </source>
</evidence>
<proteinExistence type="predicted"/>
<dbReference type="AlphaFoldDB" id="A0AAQ3M4U7"/>
<keyword evidence="3" id="KW-1185">Reference proteome</keyword>
<evidence type="ECO:0000256" key="1">
    <source>
        <dbReference type="SAM" id="MobiDB-lite"/>
    </source>
</evidence>
<reference evidence="2 3" key="1">
    <citation type="submission" date="2023-11" db="EMBL/GenBank/DDBJ databases">
        <title>An acidophilic fungus is an integral part of prey digestion in a carnivorous sundew plant.</title>
        <authorList>
            <person name="Tsai I.J."/>
        </authorList>
    </citation>
    <scope>NUCLEOTIDE SEQUENCE [LARGE SCALE GENOMIC DNA]</scope>
    <source>
        <strain evidence="2">169a</strain>
    </source>
</reference>
<sequence>MSDNETPSASPTKALFTEKEQKLLLVAMMSLKSGPPEIDMAKFVKGGNFNTLKTAQNTWGKLRNKLKQLAPEDDGEDGADIKTPKKAGATPKKRVKAEASDNADEEEEGSAKKKGRKSPVKKSADKAEADDEDEV</sequence>